<dbReference type="Proteomes" id="UP000467840">
    <property type="component" value="Chromosome 15"/>
</dbReference>
<dbReference type="SUPFAM" id="SSF110004">
    <property type="entry name" value="Glycolipid transfer protein, GLTP"/>
    <property type="match status" value="1"/>
</dbReference>
<comment type="caution">
    <text evidence="4">The sequence shown here is derived from an EMBL/GenBank/DDBJ whole genome shotgun (WGS) entry which is preliminary data.</text>
</comment>
<dbReference type="Gene3D" id="1.10.3520.10">
    <property type="entry name" value="Glycolipid transfer protein"/>
    <property type="match status" value="1"/>
</dbReference>
<dbReference type="PANTHER" id="PTHR10219:SF25">
    <property type="entry name" value="PLECKSTRIN HOMOLOGY DOMAIN-CONTAINING FAMILY A MEMBER 8"/>
    <property type="match status" value="1"/>
</dbReference>
<dbReference type="PANTHER" id="PTHR10219">
    <property type="entry name" value="GLYCOLIPID TRANSFER PROTEIN-RELATED"/>
    <property type="match status" value="1"/>
</dbReference>
<feature type="compositionally biased region" description="Polar residues" evidence="2">
    <location>
        <begin position="116"/>
        <end position="126"/>
    </location>
</feature>
<dbReference type="InterPro" id="IPR036497">
    <property type="entry name" value="GLTP_sf"/>
</dbReference>
<proteinExistence type="predicted"/>
<protein>
    <recommendedName>
        <fullName evidence="3">Glycolipid transfer protein domain-containing protein</fullName>
    </recommendedName>
</protein>
<dbReference type="GO" id="GO:1902387">
    <property type="term" value="F:ceramide 1-phosphate binding"/>
    <property type="evidence" value="ECO:0007669"/>
    <property type="project" value="TreeGrafter"/>
</dbReference>
<feature type="domain" description="Glycolipid transfer protein" evidence="3">
    <location>
        <begin position="1"/>
        <end position="61"/>
    </location>
</feature>
<feature type="region of interest" description="Disordered" evidence="2">
    <location>
        <begin position="106"/>
        <end position="215"/>
    </location>
</feature>
<evidence type="ECO:0000259" key="3">
    <source>
        <dbReference type="Pfam" id="PF08718"/>
    </source>
</evidence>
<dbReference type="Pfam" id="PF08718">
    <property type="entry name" value="GLTP"/>
    <property type="match status" value="1"/>
</dbReference>
<evidence type="ECO:0000313" key="5">
    <source>
        <dbReference type="Proteomes" id="UP000467840"/>
    </source>
</evidence>
<feature type="compositionally biased region" description="Basic residues" evidence="2">
    <location>
        <begin position="206"/>
        <end position="215"/>
    </location>
</feature>
<keyword evidence="5" id="KW-1185">Reference proteome</keyword>
<keyword evidence="1" id="KW-0813">Transport</keyword>
<evidence type="ECO:0000256" key="2">
    <source>
        <dbReference type="SAM" id="MobiDB-lite"/>
    </source>
</evidence>
<reference evidence="4 5" key="1">
    <citation type="journal article" date="2020" name="Mol. Plant">
        <title>The Chromosome-Based Rubber Tree Genome Provides New Insights into Spurge Genome Evolution and Rubber Biosynthesis.</title>
        <authorList>
            <person name="Liu J."/>
            <person name="Shi C."/>
            <person name="Shi C.C."/>
            <person name="Li W."/>
            <person name="Zhang Q.J."/>
            <person name="Zhang Y."/>
            <person name="Li K."/>
            <person name="Lu H.F."/>
            <person name="Shi C."/>
            <person name="Zhu S.T."/>
            <person name="Xiao Z.Y."/>
            <person name="Nan H."/>
            <person name="Yue Y."/>
            <person name="Zhu X.G."/>
            <person name="Wu Y."/>
            <person name="Hong X.N."/>
            <person name="Fan G.Y."/>
            <person name="Tong Y."/>
            <person name="Zhang D."/>
            <person name="Mao C.L."/>
            <person name="Liu Y.L."/>
            <person name="Hao S.J."/>
            <person name="Liu W.Q."/>
            <person name="Lv M.Q."/>
            <person name="Zhang H.B."/>
            <person name="Liu Y."/>
            <person name="Hu-Tang G.R."/>
            <person name="Wang J.P."/>
            <person name="Wang J.H."/>
            <person name="Sun Y.H."/>
            <person name="Ni S.B."/>
            <person name="Chen W.B."/>
            <person name="Zhang X.C."/>
            <person name="Jiao Y.N."/>
            <person name="Eichler E.E."/>
            <person name="Li G.H."/>
            <person name="Liu X."/>
            <person name="Gao L.Z."/>
        </authorList>
    </citation>
    <scope>NUCLEOTIDE SEQUENCE [LARGE SCALE GENOMIC DNA]</scope>
    <source>
        <strain evidence="5">cv. GT1</strain>
        <tissue evidence="4">Leaf</tissue>
    </source>
</reference>
<feature type="compositionally biased region" description="Polar residues" evidence="2">
    <location>
        <begin position="138"/>
        <end position="175"/>
    </location>
</feature>
<dbReference type="GO" id="GO:0016020">
    <property type="term" value="C:membrane"/>
    <property type="evidence" value="ECO:0007669"/>
    <property type="project" value="TreeGrafter"/>
</dbReference>
<organism evidence="4 5">
    <name type="scientific">Hevea brasiliensis</name>
    <name type="common">Para rubber tree</name>
    <name type="synonym">Siphonia brasiliensis</name>
    <dbReference type="NCBI Taxonomy" id="3981"/>
    <lineage>
        <taxon>Eukaryota</taxon>
        <taxon>Viridiplantae</taxon>
        <taxon>Streptophyta</taxon>
        <taxon>Embryophyta</taxon>
        <taxon>Tracheophyta</taxon>
        <taxon>Spermatophyta</taxon>
        <taxon>Magnoliopsida</taxon>
        <taxon>eudicotyledons</taxon>
        <taxon>Gunneridae</taxon>
        <taxon>Pentapetalae</taxon>
        <taxon>rosids</taxon>
        <taxon>fabids</taxon>
        <taxon>Malpighiales</taxon>
        <taxon>Euphorbiaceae</taxon>
        <taxon>Crotonoideae</taxon>
        <taxon>Micrandreae</taxon>
        <taxon>Hevea</taxon>
    </lineage>
</organism>
<name>A0A6A6ML43_HEVBR</name>
<gene>
    <name evidence="4" type="ORF">GH714_021446</name>
</gene>
<dbReference type="InterPro" id="IPR014830">
    <property type="entry name" value="Glycolipid_transfer_prot_dom"/>
</dbReference>
<dbReference type="GO" id="GO:1902388">
    <property type="term" value="F:ceramide 1-phosphate transfer activity"/>
    <property type="evidence" value="ECO:0007669"/>
    <property type="project" value="TreeGrafter"/>
</dbReference>
<dbReference type="AlphaFoldDB" id="A0A6A6ML43"/>
<dbReference type="EMBL" id="JAAGAX010000005">
    <property type="protein sequence ID" value="KAF2314004.1"/>
    <property type="molecule type" value="Genomic_DNA"/>
</dbReference>
<evidence type="ECO:0000313" key="4">
    <source>
        <dbReference type="EMBL" id="KAF2314004.1"/>
    </source>
</evidence>
<dbReference type="GO" id="GO:0005829">
    <property type="term" value="C:cytosol"/>
    <property type="evidence" value="ECO:0007669"/>
    <property type="project" value="TreeGrafter"/>
</dbReference>
<evidence type="ECO:0000256" key="1">
    <source>
        <dbReference type="ARBA" id="ARBA00022448"/>
    </source>
</evidence>
<sequence>MDFLVELFRNLLAHADWTMSQACTDAYGRTLKKFHGWLASSSFTVAMKLASDRKKFMEVIAGSGDIGDDMENFCSNFSPFLEENHNFLMNEFRSSPETFQCFHPHQVEKPKRKSRYPSSGADSPLNSPHRRSIDGSRHSTSQTFTGTGLPLNSPSKHSRHLCSSNNSMDSPNRDSPGSARRTKLHLNSSLGVESPARDQPSIPRNARGRNSKGIKIKRQEISRWHHCLWTSGV</sequence>
<accession>A0A6A6ML43</accession>